<gene>
    <name evidence="1" type="ORF">L7E55_03275</name>
</gene>
<evidence type="ECO:0000313" key="2">
    <source>
        <dbReference type="Proteomes" id="UP001154312"/>
    </source>
</evidence>
<accession>A0A9X4H4N0</accession>
<keyword evidence="2" id="KW-1185">Reference proteome</keyword>
<sequence>MSKVQSGDGIVDRNGILVKVRLDFKGTGKTGRFLFGGKATDKAAEESREQQLAVFRNVPMQGIQIIDIDVSTEVYTVYDDIANAEIAYAPLVLTIKADSLENIIRFIAREDFRKIEVLDPASLSLSHNDIERILYRIYEEMKEFRLWMERKYNLK</sequence>
<organism evidence="1 2">
    <name type="scientific">Pelotomaculum isophthalicicum JI</name>
    <dbReference type="NCBI Taxonomy" id="947010"/>
    <lineage>
        <taxon>Bacteria</taxon>
        <taxon>Bacillati</taxon>
        <taxon>Bacillota</taxon>
        <taxon>Clostridia</taxon>
        <taxon>Eubacteriales</taxon>
        <taxon>Desulfotomaculaceae</taxon>
        <taxon>Pelotomaculum</taxon>
    </lineage>
</organism>
<protein>
    <submittedName>
        <fullName evidence="1">Uncharacterized protein</fullName>
    </submittedName>
</protein>
<comment type="caution">
    <text evidence="1">The sequence shown here is derived from an EMBL/GenBank/DDBJ whole genome shotgun (WGS) entry which is preliminary data.</text>
</comment>
<dbReference type="RefSeq" id="WP_277442625.1">
    <property type="nucleotide sequence ID" value="NZ_JAKOAV010000004.1"/>
</dbReference>
<evidence type="ECO:0000313" key="1">
    <source>
        <dbReference type="EMBL" id="MDF9407388.1"/>
    </source>
</evidence>
<dbReference type="EMBL" id="JAKOAV010000004">
    <property type="protein sequence ID" value="MDF9407388.1"/>
    <property type="molecule type" value="Genomic_DNA"/>
</dbReference>
<name>A0A9X4H4N0_9FIRM</name>
<proteinExistence type="predicted"/>
<reference evidence="1" key="1">
    <citation type="submission" date="2022-02" db="EMBL/GenBank/DDBJ databases">
        <authorList>
            <person name="Leng L."/>
        </authorList>
    </citation>
    <scope>NUCLEOTIDE SEQUENCE</scope>
    <source>
        <strain evidence="1">JI</strain>
    </source>
</reference>
<dbReference type="Proteomes" id="UP001154312">
    <property type="component" value="Unassembled WGS sequence"/>
</dbReference>
<dbReference type="AlphaFoldDB" id="A0A9X4H4N0"/>